<comment type="caution">
    <text evidence="5">The sequence shown here is derived from an EMBL/GenBank/DDBJ whole genome shotgun (WGS) entry which is preliminary data.</text>
</comment>
<evidence type="ECO:0000313" key="5">
    <source>
        <dbReference type="EMBL" id="HIV74159.1"/>
    </source>
</evidence>
<evidence type="ECO:0000313" key="6">
    <source>
        <dbReference type="Proteomes" id="UP000823937"/>
    </source>
</evidence>
<dbReference type="InterPro" id="IPR011199">
    <property type="entry name" value="Bacillithiol_biosynth_BshC"/>
</dbReference>
<dbReference type="Pfam" id="PF10079">
    <property type="entry name" value="Rossmann-like_BshC"/>
    <property type="match status" value="1"/>
</dbReference>
<reference evidence="5" key="2">
    <citation type="submission" date="2021-04" db="EMBL/GenBank/DDBJ databases">
        <authorList>
            <person name="Gilroy R."/>
        </authorList>
    </citation>
    <scope>NUCLEOTIDE SEQUENCE</scope>
    <source>
        <strain evidence="5">CHK169-2315</strain>
    </source>
</reference>
<feature type="domain" description="Bacillithiol biosynthesis BshC C-terminal coiled-coil" evidence="4">
    <location>
        <begin position="380"/>
        <end position="535"/>
    </location>
</feature>
<sequence>MLVQSIQLNKKNQLINEYRKEQDFVTEYFDYKPFTEVKERAAYVQQIKRDRKKLVDVLHNMNRNWDAPESTLKQIKRLNDEASVVVIGGQQAGLLTGPLYSLNKLISVYRFAKEQEKLLGVPVIPIFWIAGEDHDFDEINHIYTVRDKRIKKHMTKQQEWIKKSVSSIPLDKQKTANWLRDAFLDLHETSYTKELYTKMENCLERAQTFVDFFALIIFELFKEEGIVLVDSGNEQLRQLEGEHFTNIFEQSEQIAEDVYEAVQTLQQQGYNVPLEVERDDVHLFYHDEHGERILLKREANEFVGKNGEVKLTKEALLHIAQTTPEKLSNNVITRPIMQELLFPTLAFIAGDGEISYWAALKKAFHTLGEKMPPVVPRLSFTYVPKRTEKLLEQRVIQVEEAIREGVSQKKMQWLMAQTHAPTEYLFEEAKLSLEKIHAPLQEMAENIAPDLHEASKTNIHLMMEQLSFLERKTMQTIREQHDEAIGQFEELDLVLHPNGGLQERVYSPLFLLNEYGESWIQQINQLSSIPFTEDHFAVYFMG</sequence>
<gene>
    <name evidence="2 5" type="primary">bshC</name>
    <name evidence="5" type="ORF">H9895_03655</name>
</gene>
<dbReference type="InterPro" id="IPR055399">
    <property type="entry name" value="CC_BshC"/>
</dbReference>
<protein>
    <recommendedName>
        <fullName evidence="2">Putative cysteine ligase BshC</fullName>
        <ecNumber evidence="2">6.-.-.-</ecNumber>
    </recommendedName>
</protein>
<evidence type="ECO:0000259" key="3">
    <source>
        <dbReference type="Pfam" id="PF10079"/>
    </source>
</evidence>
<organism evidence="5 6">
    <name type="scientific">Candidatus Pseudogracilibacillus intestinigallinarum</name>
    <dbReference type="NCBI Taxonomy" id="2838742"/>
    <lineage>
        <taxon>Bacteria</taxon>
        <taxon>Bacillati</taxon>
        <taxon>Bacillota</taxon>
        <taxon>Bacilli</taxon>
        <taxon>Bacillales</taxon>
        <taxon>Bacillaceae</taxon>
        <taxon>Pseudogracilibacillus</taxon>
    </lineage>
</organism>
<proteinExistence type="inferred from homology"/>
<dbReference type="InterPro" id="IPR055398">
    <property type="entry name" value="Rossmann-like_BshC"/>
</dbReference>
<dbReference type="HAMAP" id="MF_01867">
    <property type="entry name" value="BshC"/>
    <property type="match status" value="1"/>
</dbReference>
<name>A0A9D1PKV1_9BACI</name>
<evidence type="ECO:0000256" key="2">
    <source>
        <dbReference type="HAMAP-Rule" id="MF_01867"/>
    </source>
</evidence>
<comment type="similarity">
    <text evidence="2">Belongs to the BshC family.</text>
</comment>
<dbReference type="NCBIfam" id="TIGR03998">
    <property type="entry name" value="thiol_BshC"/>
    <property type="match status" value="1"/>
</dbReference>
<keyword evidence="1 2" id="KW-0436">Ligase</keyword>
<dbReference type="Proteomes" id="UP000823937">
    <property type="component" value="Unassembled WGS sequence"/>
</dbReference>
<dbReference type="EC" id="6.-.-.-" evidence="2"/>
<dbReference type="EMBL" id="DXHX01000050">
    <property type="protein sequence ID" value="HIV74159.1"/>
    <property type="molecule type" value="Genomic_DNA"/>
</dbReference>
<dbReference type="AlphaFoldDB" id="A0A9D1PKV1"/>
<dbReference type="GO" id="GO:0016874">
    <property type="term" value="F:ligase activity"/>
    <property type="evidence" value="ECO:0007669"/>
    <property type="project" value="UniProtKB-UniRule"/>
</dbReference>
<accession>A0A9D1PKV1</accession>
<evidence type="ECO:0000256" key="1">
    <source>
        <dbReference type="ARBA" id="ARBA00022598"/>
    </source>
</evidence>
<feature type="domain" description="Bacillithiol biosynthesis BshC N-terminal Rossmann-like" evidence="3">
    <location>
        <begin position="1"/>
        <end position="378"/>
    </location>
</feature>
<evidence type="ECO:0000259" key="4">
    <source>
        <dbReference type="Pfam" id="PF24850"/>
    </source>
</evidence>
<dbReference type="PIRSF" id="PIRSF012535">
    <property type="entry name" value="UCP012535"/>
    <property type="match status" value="1"/>
</dbReference>
<comment type="function">
    <text evidence="2">Involved in bacillithiol (BSH) biosynthesis. May catalyze the last step of the pathway, the addition of cysteine to glucosamine malate (GlcN-Mal) to generate BSH.</text>
</comment>
<dbReference type="Pfam" id="PF24850">
    <property type="entry name" value="CC_BshC"/>
    <property type="match status" value="1"/>
</dbReference>
<reference evidence="5" key="1">
    <citation type="journal article" date="2021" name="PeerJ">
        <title>Extensive microbial diversity within the chicken gut microbiome revealed by metagenomics and culture.</title>
        <authorList>
            <person name="Gilroy R."/>
            <person name="Ravi A."/>
            <person name="Getino M."/>
            <person name="Pursley I."/>
            <person name="Horton D.L."/>
            <person name="Alikhan N.F."/>
            <person name="Baker D."/>
            <person name="Gharbi K."/>
            <person name="Hall N."/>
            <person name="Watson M."/>
            <person name="Adriaenssens E.M."/>
            <person name="Foster-Nyarko E."/>
            <person name="Jarju S."/>
            <person name="Secka A."/>
            <person name="Antonio M."/>
            <person name="Oren A."/>
            <person name="Chaudhuri R.R."/>
            <person name="La Ragione R."/>
            <person name="Hildebrand F."/>
            <person name="Pallen M.J."/>
        </authorList>
    </citation>
    <scope>NUCLEOTIDE SEQUENCE</scope>
    <source>
        <strain evidence="5">CHK169-2315</strain>
    </source>
</reference>